<dbReference type="InterPro" id="IPR000160">
    <property type="entry name" value="GGDEF_dom"/>
</dbReference>
<dbReference type="Pfam" id="PF00990">
    <property type="entry name" value="GGDEF"/>
    <property type="match status" value="1"/>
</dbReference>
<evidence type="ECO:0000259" key="3">
    <source>
        <dbReference type="PROSITE" id="PS50887"/>
    </source>
</evidence>
<dbReference type="PANTHER" id="PTHR45138:SF9">
    <property type="entry name" value="DIGUANYLATE CYCLASE DGCM-RELATED"/>
    <property type="match status" value="1"/>
</dbReference>
<dbReference type="PANTHER" id="PTHR45138">
    <property type="entry name" value="REGULATORY COMPONENTS OF SENSORY TRANSDUCTION SYSTEM"/>
    <property type="match status" value="1"/>
</dbReference>
<comment type="caution">
    <text evidence="4">The sequence shown here is derived from an EMBL/GenBank/DDBJ whole genome shotgun (WGS) entry which is preliminary data.</text>
</comment>
<dbReference type="Gene3D" id="3.30.70.270">
    <property type="match status" value="1"/>
</dbReference>
<dbReference type="NCBIfam" id="TIGR00254">
    <property type="entry name" value="GGDEF"/>
    <property type="match status" value="1"/>
</dbReference>
<name>A0A2G1BP26_9FLAO</name>
<dbReference type="Proteomes" id="UP000222163">
    <property type="component" value="Unassembled WGS sequence"/>
</dbReference>
<gene>
    <name evidence="4" type="ORF">CSC81_18715</name>
</gene>
<dbReference type="RefSeq" id="WP_141554286.1">
    <property type="nucleotide sequence ID" value="NZ_PDUU01001091.1"/>
</dbReference>
<feature type="domain" description="GGDEF" evidence="3">
    <location>
        <begin position="1"/>
        <end position="69"/>
    </location>
</feature>
<dbReference type="InterPro" id="IPR043128">
    <property type="entry name" value="Rev_trsase/Diguanyl_cyclase"/>
</dbReference>
<dbReference type="PROSITE" id="PS50887">
    <property type="entry name" value="GGDEF"/>
    <property type="match status" value="1"/>
</dbReference>
<reference evidence="4 5" key="1">
    <citation type="journal article" date="2016" name="Nat. Commun.">
        <title>Microbial interactions lead to rapid micro-scale successions on model marine particles.</title>
        <authorList>
            <person name="Datta M.S."/>
            <person name="Sliwerska E."/>
            <person name="Gore J."/>
            <person name="Polz M.F."/>
            <person name="Cordero O.X."/>
        </authorList>
    </citation>
    <scope>NUCLEOTIDE SEQUENCE [LARGE SCALE GENOMIC DNA]</scope>
    <source>
        <strain evidence="4 5">4G03</strain>
    </source>
</reference>
<evidence type="ECO:0000313" key="5">
    <source>
        <dbReference type="Proteomes" id="UP000222163"/>
    </source>
</evidence>
<dbReference type="InterPro" id="IPR050469">
    <property type="entry name" value="Diguanylate_Cyclase"/>
</dbReference>
<dbReference type="GO" id="GO:1902201">
    <property type="term" value="P:negative regulation of bacterial-type flagellum-dependent cell motility"/>
    <property type="evidence" value="ECO:0007669"/>
    <property type="project" value="TreeGrafter"/>
</dbReference>
<dbReference type="GO" id="GO:0052621">
    <property type="term" value="F:diguanylate cyclase activity"/>
    <property type="evidence" value="ECO:0007669"/>
    <property type="project" value="UniProtKB-EC"/>
</dbReference>
<dbReference type="SUPFAM" id="SSF55073">
    <property type="entry name" value="Nucleotide cyclase"/>
    <property type="match status" value="1"/>
</dbReference>
<evidence type="ECO:0000256" key="1">
    <source>
        <dbReference type="ARBA" id="ARBA00012528"/>
    </source>
</evidence>
<evidence type="ECO:0000313" key="4">
    <source>
        <dbReference type="EMBL" id="PHN95780.1"/>
    </source>
</evidence>
<dbReference type="GO" id="GO:0043709">
    <property type="term" value="P:cell adhesion involved in single-species biofilm formation"/>
    <property type="evidence" value="ECO:0007669"/>
    <property type="project" value="TreeGrafter"/>
</dbReference>
<feature type="non-terminal residue" evidence="4">
    <location>
        <position position="1"/>
    </location>
</feature>
<proteinExistence type="predicted"/>
<organism evidence="4 5">
    <name type="scientific">Tenacibaculum discolor</name>
    <dbReference type="NCBI Taxonomy" id="361581"/>
    <lineage>
        <taxon>Bacteria</taxon>
        <taxon>Pseudomonadati</taxon>
        <taxon>Bacteroidota</taxon>
        <taxon>Flavobacteriia</taxon>
        <taxon>Flavobacteriales</taxon>
        <taxon>Flavobacteriaceae</taxon>
        <taxon>Tenacibaculum</taxon>
    </lineage>
</organism>
<sequence>ADAAERIRAAISMLSIPLENGERLGCTVSVGHAQASGKAAQWRNLVADADGALYRAKNSGRNTVVDAALCQPEPVTTQTAGAAVPHVDQAVWG</sequence>
<evidence type="ECO:0000256" key="2">
    <source>
        <dbReference type="ARBA" id="ARBA00034247"/>
    </source>
</evidence>
<dbReference type="EMBL" id="PDUU01001091">
    <property type="protein sequence ID" value="PHN95780.1"/>
    <property type="molecule type" value="Genomic_DNA"/>
</dbReference>
<comment type="catalytic activity">
    <reaction evidence="2">
        <text>2 GTP = 3',3'-c-di-GMP + 2 diphosphate</text>
        <dbReference type="Rhea" id="RHEA:24898"/>
        <dbReference type="ChEBI" id="CHEBI:33019"/>
        <dbReference type="ChEBI" id="CHEBI:37565"/>
        <dbReference type="ChEBI" id="CHEBI:58805"/>
        <dbReference type="EC" id="2.7.7.65"/>
    </reaction>
</comment>
<dbReference type="AlphaFoldDB" id="A0A2G1BP26"/>
<dbReference type="EC" id="2.7.7.65" evidence="1"/>
<dbReference type="InterPro" id="IPR029787">
    <property type="entry name" value="Nucleotide_cyclase"/>
</dbReference>
<protein>
    <recommendedName>
        <fullName evidence="1">diguanylate cyclase</fullName>
        <ecNumber evidence="1">2.7.7.65</ecNumber>
    </recommendedName>
</protein>
<accession>A0A2G1BP26</accession>
<dbReference type="GO" id="GO:0005886">
    <property type="term" value="C:plasma membrane"/>
    <property type="evidence" value="ECO:0007669"/>
    <property type="project" value="TreeGrafter"/>
</dbReference>